<sequence>MLQSLEAWSSCKKYNLHVACVREMIMERWHQIYVSQSNRRASTMVETRVPLSLKNGMHTAQNGGGRSKSKVRKCVEMAGMVVQIVMSVVLGDLTVLITGIMWSLMSRA</sequence>
<organism evidence="2 3">
    <name type="scientific">Pisum sativum</name>
    <name type="common">Garden pea</name>
    <name type="synonym">Lathyrus oleraceus</name>
    <dbReference type="NCBI Taxonomy" id="3888"/>
    <lineage>
        <taxon>Eukaryota</taxon>
        <taxon>Viridiplantae</taxon>
        <taxon>Streptophyta</taxon>
        <taxon>Embryophyta</taxon>
        <taxon>Tracheophyta</taxon>
        <taxon>Spermatophyta</taxon>
        <taxon>Magnoliopsida</taxon>
        <taxon>eudicotyledons</taxon>
        <taxon>Gunneridae</taxon>
        <taxon>Pentapetalae</taxon>
        <taxon>rosids</taxon>
        <taxon>fabids</taxon>
        <taxon>Fabales</taxon>
        <taxon>Fabaceae</taxon>
        <taxon>Papilionoideae</taxon>
        <taxon>50 kb inversion clade</taxon>
        <taxon>NPAAA clade</taxon>
        <taxon>Hologalegina</taxon>
        <taxon>IRL clade</taxon>
        <taxon>Fabeae</taxon>
        <taxon>Lathyrus</taxon>
    </lineage>
</organism>
<keyword evidence="1" id="KW-0812">Transmembrane</keyword>
<keyword evidence="3" id="KW-1185">Reference proteome</keyword>
<dbReference type="PANTHER" id="PTHR46477:SF12">
    <property type="entry name" value="CYSTEINE_HISTIDINE-RICH C1 DOMAIN PROTEIN"/>
    <property type="match status" value="1"/>
</dbReference>
<dbReference type="AlphaFoldDB" id="A0A9D5A744"/>
<proteinExistence type="predicted"/>
<evidence type="ECO:0000313" key="2">
    <source>
        <dbReference type="EMBL" id="KAI5397058.1"/>
    </source>
</evidence>
<protein>
    <submittedName>
        <fullName evidence="2">Uncharacterized protein</fullName>
    </submittedName>
</protein>
<dbReference type="PANTHER" id="PTHR46477">
    <property type="entry name" value="CYSTEINE/HISTIDINE-RICH C1 DOMAIN FAMILY PROTEIN"/>
    <property type="match status" value="1"/>
</dbReference>
<name>A0A9D5A744_PEA</name>
<keyword evidence="1" id="KW-0472">Membrane</keyword>
<feature type="transmembrane region" description="Helical" evidence="1">
    <location>
        <begin position="77"/>
        <end position="102"/>
    </location>
</feature>
<dbReference type="EMBL" id="JAMSHJ010000006">
    <property type="protein sequence ID" value="KAI5397058.1"/>
    <property type="molecule type" value="Genomic_DNA"/>
</dbReference>
<accession>A0A9D5A744</accession>
<evidence type="ECO:0000313" key="3">
    <source>
        <dbReference type="Proteomes" id="UP001058974"/>
    </source>
</evidence>
<keyword evidence="1" id="KW-1133">Transmembrane helix</keyword>
<gene>
    <name evidence="2" type="ORF">KIW84_063035</name>
</gene>
<dbReference type="Gramene" id="Psat06G0303500-T1">
    <property type="protein sequence ID" value="KAI5397058.1"/>
    <property type="gene ID" value="KIW84_063035"/>
</dbReference>
<evidence type="ECO:0000256" key="1">
    <source>
        <dbReference type="SAM" id="Phobius"/>
    </source>
</evidence>
<dbReference type="Proteomes" id="UP001058974">
    <property type="component" value="Chromosome 6"/>
</dbReference>
<comment type="caution">
    <text evidence="2">The sequence shown here is derived from an EMBL/GenBank/DDBJ whole genome shotgun (WGS) entry which is preliminary data.</text>
</comment>
<reference evidence="2 3" key="1">
    <citation type="journal article" date="2022" name="Nat. Genet.">
        <title>Improved pea reference genome and pan-genome highlight genomic features and evolutionary characteristics.</title>
        <authorList>
            <person name="Yang T."/>
            <person name="Liu R."/>
            <person name="Luo Y."/>
            <person name="Hu S."/>
            <person name="Wang D."/>
            <person name="Wang C."/>
            <person name="Pandey M.K."/>
            <person name="Ge S."/>
            <person name="Xu Q."/>
            <person name="Li N."/>
            <person name="Li G."/>
            <person name="Huang Y."/>
            <person name="Saxena R.K."/>
            <person name="Ji Y."/>
            <person name="Li M."/>
            <person name="Yan X."/>
            <person name="He Y."/>
            <person name="Liu Y."/>
            <person name="Wang X."/>
            <person name="Xiang C."/>
            <person name="Varshney R.K."/>
            <person name="Ding H."/>
            <person name="Gao S."/>
            <person name="Zong X."/>
        </authorList>
    </citation>
    <scope>NUCLEOTIDE SEQUENCE [LARGE SCALE GENOMIC DNA]</scope>
    <source>
        <strain evidence="2 3">cv. Zhongwan 6</strain>
    </source>
</reference>